<accession>A0A6A6WT08</accession>
<comment type="subcellular location">
    <subcellularLocation>
        <location evidence="1">Nucleus</location>
    </subcellularLocation>
</comment>
<reference evidence="4" key="1">
    <citation type="journal article" date="2020" name="Stud. Mycol.">
        <title>101 Dothideomycetes genomes: a test case for predicting lifestyles and emergence of pathogens.</title>
        <authorList>
            <person name="Haridas S."/>
            <person name="Albert R."/>
            <person name="Binder M."/>
            <person name="Bloem J."/>
            <person name="Labutti K."/>
            <person name="Salamov A."/>
            <person name="Andreopoulos B."/>
            <person name="Baker S."/>
            <person name="Barry K."/>
            <person name="Bills G."/>
            <person name="Bluhm B."/>
            <person name="Cannon C."/>
            <person name="Castanera R."/>
            <person name="Culley D."/>
            <person name="Daum C."/>
            <person name="Ezra D."/>
            <person name="Gonzalez J."/>
            <person name="Henrissat B."/>
            <person name="Kuo A."/>
            <person name="Liang C."/>
            <person name="Lipzen A."/>
            <person name="Lutzoni F."/>
            <person name="Magnuson J."/>
            <person name="Mondo S."/>
            <person name="Nolan M."/>
            <person name="Ohm R."/>
            <person name="Pangilinan J."/>
            <person name="Park H.-J."/>
            <person name="Ramirez L."/>
            <person name="Alfaro M."/>
            <person name="Sun H."/>
            <person name="Tritt A."/>
            <person name="Yoshinaga Y."/>
            <person name="Zwiers L.-H."/>
            <person name="Turgeon B."/>
            <person name="Goodwin S."/>
            <person name="Spatafora J."/>
            <person name="Crous P."/>
            <person name="Grigoriev I."/>
        </authorList>
    </citation>
    <scope>NUCLEOTIDE SEQUENCE</scope>
    <source>
        <strain evidence="4">CBS 109.77</strain>
    </source>
</reference>
<proteinExistence type="predicted"/>
<dbReference type="GO" id="GO:0003677">
    <property type="term" value="F:DNA binding"/>
    <property type="evidence" value="ECO:0007669"/>
    <property type="project" value="InterPro"/>
</dbReference>
<dbReference type="GO" id="GO:0006351">
    <property type="term" value="P:DNA-templated transcription"/>
    <property type="evidence" value="ECO:0007669"/>
    <property type="project" value="InterPro"/>
</dbReference>
<keyword evidence="2" id="KW-0539">Nucleus</keyword>
<name>A0A6A6WT08_9PLEO</name>
<evidence type="ECO:0000313" key="5">
    <source>
        <dbReference type="Proteomes" id="UP000799757"/>
    </source>
</evidence>
<dbReference type="AlphaFoldDB" id="A0A6A6WT08"/>
<dbReference type="GO" id="GO:0008270">
    <property type="term" value="F:zinc ion binding"/>
    <property type="evidence" value="ECO:0007669"/>
    <property type="project" value="InterPro"/>
</dbReference>
<feature type="non-terminal residue" evidence="4">
    <location>
        <position position="1"/>
    </location>
</feature>
<dbReference type="Proteomes" id="UP000799757">
    <property type="component" value="Unassembled WGS sequence"/>
</dbReference>
<sequence>QLQWLQLGVAIRMAQGLGVHRDGSNFGLRPIEIEVRRRIWAQICVLDVRFAEKLCREPTIDMDS</sequence>
<gene>
    <name evidence="4" type="ORF">K505DRAFT_223062</name>
</gene>
<evidence type="ECO:0000256" key="1">
    <source>
        <dbReference type="ARBA" id="ARBA00004123"/>
    </source>
</evidence>
<dbReference type="EMBL" id="MU002340">
    <property type="protein sequence ID" value="KAF2787266.1"/>
    <property type="molecule type" value="Genomic_DNA"/>
</dbReference>
<dbReference type="PANTHER" id="PTHR31001">
    <property type="entry name" value="UNCHARACTERIZED TRANSCRIPTIONAL REGULATORY PROTEIN"/>
    <property type="match status" value="1"/>
</dbReference>
<protein>
    <recommendedName>
        <fullName evidence="3">Xylanolytic transcriptional activator regulatory domain-containing protein</fullName>
    </recommendedName>
</protein>
<organism evidence="4 5">
    <name type="scientific">Melanomma pulvis-pyrius CBS 109.77</name>
    <dbReference type="NCBI Taxonomy" id="1314802"/>
    <lineage>
        <taxon>Eukaryota</taxon>
        <taxon>Fungi</taxon>
        <taxon>Dikarya</taxon>
        <taxon>Ascomycota</taxon>
        <taxon>Pezizomycotina</taxon>
        <taxon>Dothideomycetes</taxon>
        <taxon>Pleosporomycetidae</taxon>
        <taxon>Pleosporales</taxon>
        <taxon>Melanommataceae</taxon>
        <taxon>Melanomma</taxon>
    </lineage>
</organism>
<dbReference type="CDD" id="cd12148">
    <property type="entry name" value="fungal_TF_MHR"/>
    <property type="match status" value="1"/>
</dbReference>
<dbReference type="OrthoDB" id="435881at2759"/>
<keyword evidence="5" id="KW-1185">Reference proteome</keyword>
<evidence type="ECO:0000256" key="2">
    <source>
        <dbReference type="ARBA" id="ARBA00023242"/>
    </source>
</evidence>
<dbReference type="InterPro" id="IPR050613">
    <property type="entry name" value="Sec_Metabolite_Reg"/>
</dbReference>
<feature type="non-terminal residue" evidence="4">
    <location>
        <position position="64"/>
    </location>
</feature>
<evidence type="ECO:0000259" key="3">
    <source>
        <dbReference type="Pfam" id="PF04082"/>
    </source>
</evidence>
<feature type="domain" description="Xylanolytic transcriptional activator regulatory" evidence="3">
    <location>
        <begin position="4"/>
        <end position="61"/>
    </location>
</feature>
<evidence type="ECO:0000313" key="4">
    <source>
        <dbReference type="EMBL" id="KAF2787266.1"/>
    </source>
</evidence>
<dbReference type="GO" id="GO:0005634">
    <property type="term" value="C:nucleus"/>
    <property type="evidence" value="ECO:0007669"/>
    <property type="project" value="UniProtKB-SubCell"/>
</dbReference>
<dbReference type="Pfam" id="PF04082">
    <property type="entry name" value="Fungal_trans"/>
    <property type="match status" value="1"/>
</dbReference>
<dbReference type="InterPro" id="IPR007219">
    <property type="entry name" value="XnlR_reg_dom"/>
</dbReference>